<feature type="compositionally biased region" description="Acidic residues" evidence="1">
    <location>
        <begin position="131"/>
        <end position="156"/>
    </location>
</feature>
<dbReference type="Pfam" id="PF07727">
    <property type="entry name" value="RVT_2"/>
    <property type="match status" value="1"/>
</dbReference>
<proteinExistence type="predicted"/>
<dbReference type="GO" id="GO:0003676">
    <property type="term" value="F:nucleic acid binding"/>
    <property type="evidence" value="ECO:0007669"/>
    <property type="project" value="InterPro"/>
</dbReference>
<protein>
    <recommendedName>
        <fullName evidence="2">Integrase catalytic domain-containing protein</fullName>
    </recommendedName>
</protein>
<dbReference type="PROSITE" id="PS50994">
    <property type="entry name" value="INTEGRASE"/>
    <property type="match status" value="1"/>
</dbReference>
<feature type="region of interest" description="Disordered" evidence="1">
    <location>
        <begin position="184"/>
        <end position="204"/>
    </location>
</feature>
<dbReference type="EMBL" id="AGNL01018627">
    <property type="protein sequence ID" value="EJK62780.1"/>
    <property type="molecule type" value="Genomic_DNA"/>
</dbReference>
<accession>K0SBU3</accession>
<reference evidence="3 4" key="1">
    <citation type="journal article" date="2012" name="Genome Biol.">
        <title>Genome and low-iron response of an oceanic diatom adapted to chronic iron limitation.</title>
        <authorList>
            <person name="Lommer M."/>
            <person name="Specht M."/>
            <person name="Roy A.S."/>
            <person name="Kraemer L."/>
            <person name="Andreson R."/>
            <person name="Gutowska M.A."/>
            <person name="Wolf J."/>
            <person name="Bergner S.V."/>
            <person name="Schilhabel M.B."/>
            <person name="Klostermeier U.C."/>
            <person name="Beiko R.G."/>
            <person name="Rosenstiel P."/>
            <person name="Hippler M."/>
            <person name="Laroche J."/>
        </authorList>
    </citation>
    <scope>NUCLEOTIDE SEQUENCE [LARGE SCALE GENOMIC DNA]</scope>
    <source>
        <strain evidence="3 4">CCMP1005</strain>
    </source>
</reference>
<feature type="region of interest" description="Disordered" evidence="1">
    <location>
        <begin position="107"/>
        <end position="171"/>
    </location>
</feature>
<sequence>GGRSPPSDVSHEHVPSSDEGSRPSPDSEEASLGTGGQPTALDDEREPSPFEVLLAEGFASLLGKNDGRLNTKLSDMRPDDLARRLAQNVGGEDALLHLLDTLQVDNPKVFDSRPRSSDEAGVSAPPADAGDAVEDVDAREDAPEADPEDDPEDGPAGEDGPVSTPSTSGPKRISFEELQSFHEDPNGLAPAVRPCDTPNDSDTVQHLTSDRIVRAYGGRRFRNFENVARVLKGAKFVNSGAPLDTLSRFTSMRRSRRGQVQPPSKKYLDKVHVDILFGDVVANLGYRYALLLVDRATKYIWIYGLKSLTSGPIIDAFCQFRADAGGLPKQFRCDCDQKLMGGDARRWIYRNHSKILGAPAGRQSSNGLVERAWQTIRDMARGYLVDAGMPRRYWFFACEHAARMLNMQPGSVNGKLTSPFELVHRVAPDVRTWFPLFSIVYFYKTTDTEIASDRANFMANAMVGIAVGRSNKSNSLRIYSPSTSKYYESDVYKFDPSRRPSNEWPNKIQYDGGLYVDLLRDTHNNNVPEPYPPGMPIKFAKDDGSIVNGIVSSIPIRTTAGDAVPDMYLLQCPDGSTVRKSLAEMDALADTPANKVVDTSSVLPSVTSLPIWLQHGSKVSMFKDDEYHKGFIIMASDGTFRFSCRRQLSSRQESWGVNLPDFATAWPRLTCDNTLLPSWGFKGYSKLGLKPTSNPFDRHGQLVTASHVSARGLKQGCPKSLREALEQDSVDRDIWLKSYHEEKGGLVDNETFVKLTLQQYKDLRLKKGAPKAIPTMCVLTVKTDENLDPDRAKSRIVVLGNLEDRYWAKSDRYAPVLQYSSLRLLTSMAVEKRRRLKQGDFKNAFVQATLPDDELTIVRPPMGDPDAGVDEFWLLKKSLYGLCRAPRHWYDKMSKAMLDMGLKPSAHDPCLFIGVPSTPDSPAADGDKPLHVGIYVDDFVYFSEDTAVETRFEQILKSQFKIDFMGTVNWFLGTHFQWSEHHDGHLSVLLSQKAFSQNLVERHRCAGLNYNPRVSPYRSGCPIDSFPSAEVDESDRHFVRRRQSYRSLVGGLNWLATNTRPDLAPVVSFLASYNHCPSKAHMDSALYVVRYLRSTASHGIAFHSASASSTEAYVHYPFPHDAEAYHDATPPPTDQMHLMTGFSDANLGSQIGNSVPDGVEVEMFKYRSMSGFLIMRCGGPIAWKAVRQERCSRSSCEAEIRAVDEATKEILSLRYRCDDMGLPDASSPTLLFNDNRGTVDWAKGTTTKGMRHMNFRDVSVRESIRDNEIDLHHINGIVNPSDIFTKEMKDTAHFCDLRDSFMMSEERFNTFVSASSVWLDAAWSGGISLGY</sequence>
<organism evidence="3 4">
    <name type="scientific">Thalassiosira oceanica</name>
    <name type="common">Marine diatom</name>
    <dbReference type="NCBI Taxonomy" id="159749"/>
    <lineage>
        <taxon>Eukaryota</taxon>
        <taxon>Sar</taxon>
        <taxon>Stramenopiles</taxon>
        <taxon>Ochrophyta</taxon>
        <taxon>Bacillariophyta</taxon>
        <taxon>Coscinodiscophyceae</taxon>
        <taxon>Thalassiosirophycidae</taxon>
        <taxon>Thalassiosirales</taxon>
        <taxon>Thalassiosiraceae</taxon>
        <taxon>Thalassiosira</taxon>
    </lineage>
</organism>
<feature type="domain" description="Integrase catalytic" evidence="2">
    <location>
        <begin position="259"/>
        <end position="427"/>
    </location>
</feature>
<dbReference type="CDD" id="cd09272">
    <property type="entry name" value="RNase_HI_RT_Ty1"/>
    <property type="match status" value="1"/>
</dbReference>
<feature type="region of interest" description="Disordered" evidence="1">
    <location>
        <begin position="1"/>
        <end position="48"/>
    </location>
</feature>
<dbReference type="InterPro" id="IPR001584">
    <property type="entry name" value="Integrase_cat-core"/>
</dbReference>
<dbReference type="GO" id="GO:0015074">
    <property type="term" value="P:DNA integration"/>
    <property type="evidence" value="ECO:0007669"/>
    <property type="project" value="InterPro"/>
</dbReference>
<dbReference type="SUPFAM" id="SSF53098">
    <property type="entry name" value="Ribonuclease H-like"/>
    <property type="match status" value="1"/>
</dbReference>
<evidence type="ECO:0000259" key="2">
    <source>
        <dbReference type="PROSITE" id="PS50994"/>
    </source>
</evidence>
<feature type="compositionally biased region" description="Basic and acidic residues" evidence="1">
    <location>
        <begin position="9"/>
        <end position="21"/>
    </location>
</feature>
<evidence type="ECO:0000313" key="3">
    <source>
        <dbReference type="EMBL" id="EJK62780.1"/>
    </source>
</evidence>
<comment type="caution">
    <text evidence="3">The sequence shown here is derived from an EMBL/GenBank/DDBJ whole genome shotgun (WGS) entry which is preliminary data.</text>
</comment>
<evidence type="ECO:0000313" key="4">
    <source>
        <dbReference type="Proteomes" id="UP000266841"/>
    </source>
</evidence>
<dbReference type="Proteomes" id="UP000266841">
    <property type="component" value="Unassembled WGS sequence"/>
</dbReference>
<keyword evidence="4" id="KW-1185">Reference proteome</keyword>
<dbReference type="OrthoDB" id="55824at2759"/>
<dbReference type="InterPro" id="IPR036397">
    <property type="entry name" value="RNaseH_sf"/>
</dbReference>
<evidence type="ECO:0000256" key="1">
    <source>
        <dbReference type="SAM" id="MobiDB-lite"/>
    </source>
</evidence>
<dbReference type="PANTHER" id="PTHR11439:SF463">
    <property type="entry name" value="REVERSE TRANSCRIPTASE TY1_COPIA-TYPE DOMAIN-CONTAINING PROTEIN"/>
    <property type="match status" value="1"/>
</dbReference>
<dbReference type="InterPro" id="IPR013103">
    <property type="entry name" value="RVT_2"/>
</dbReference>
<dbReference type="PANTHER" id="PTHR11439">
    <property type="entry name" value="GAG-POL-RELATED RETROTRANSPOSON"/>
    <property type="match status" value="1"/>
</dbReference>
<dbReference type="InterPro" id="IPR012337">
    <property type="entry name" value="RNaseH-like_sf"/>
</dbReference>
<dbReference type="eggNOG" id="KOG0017">
    <property type="taxonomic scope" value="Eukaryota"/>
</dbReference>
<gene>
    <name evidence="3" type="ORF">THAOC_16593</name>
</gene>
<feature type="compositionally biased region" description="Basic and acidic residues" evidence="1">
    <location>
        <begin position="108"/>
        <end position="118"/>
    </location>
</feature>
<feature type="non-terminal residue" evidence="3">
    <location>
        <position position="1"/>
    </location>
</feature>
<dbReference type="Gene3D" id="3.30.420.10">
    <property type="entry name" value="Ribonuclease H-like superfamily/Ribonuclease H"/>
    <property type="match status" value="1"/>
</dbReference>
<dbReference type="OMA" id="RANFMAN"/>
<name>K0SBU3_THAOC</name>